<dbReference type="InterPro" id="IPR037020">
    <property type="entry name" value="Hemocyanin_C_sf"/>
</dbReference>
<dbReference type="EMBL" id="MG930996">
    <property type="protein sequence ID" value="QCC26458.1"/>
    <property type="molecule type" value="mRNA"/>
</dbReference>
<feature type="domain" description="Hemocyanin middle" evidence="3">
    <location>
        <begin position="153"/>
        <end position="414"/>
    </location>
</feature>
<protein>
    <submittedName>
        <fullName evidence="6">Hexamerin 2</fullName>
    </submittedName>
</protein>
<dbReference type="AlphaFoldDB" id="A0A4D6GKR3"/>
<organism evidence="6">
    <name type="scientific">Lepidocampa weberi</name>
    <dbReference type="NCBI Taxonomy" id="165470"/>
    <lineage>
        <taxon>Eukaryota</taxon>
        <taxon>Metazoa</taxon>
        <taxon>Ecdysozoa</taxon>
        <taxon>Arthropoda</taxon>
        <taxon>Hexapoda</taxon>
        <taxon>Diplura</taxon>
        <taxon>Rhabdura</taxon>
        <taxon>Campodeoidea</taxon>
        <taxon>Campodeidae</taxon>
        <taxon>Lepidocampa</taxon>
    </lineage>
</organism>
<dbReference type="Pfam" id="PF03723">
    <property type="entry name" value="Hemocyanin_C"/>
    <property type="match status" value="1"/>
</dbReference>
<dbReference type="InterPro" id="IPR013788">
    <property type="entry name" value="Hemocyanin/hexamerin"/>
</dbReference>
<dbReference type="PRINTS" id="PR00187">
    <property type="entry name" value="HAEMOCYANIN"/>
</dbReference>
<keyword evidence="1" id="KW-0758">Storage protein</keyword>
<feature type="domain" description="Hemocyanin C-terminal" evidence="5">
    <location>
        <begin position="423"/>
        <end position="674"/>
    </location>
</feature>
<dbReference type="Gene3D" id="1.20.1370.10">
    <property type="entry name" value="Hemocyanin, N-terminal domain"/>
    <property type="match status" value="1"/>
</dbReference>
<feature type="domain" description="Hemocyanin N-terminal" evidence="4">
    <location>
        <begin position="25"/>
        <end position="148"/>
    </location>
</feature>
<sequence length="690" mass="81983">MIKFVLLAFLVGAAVARPETANKEFLERQKAVLQLLEKVQIPFYYKEFEEIAQTYQPLQHLQNYKYTEGIKYLVKAHEQHELMPKSKIFSLYYPEDRKQAIYLFEALYYAKDFETFYKTAVYARYVANEQMYVYALTTAVMHREDTRGIKLPAQYEIFPEHFINSRAIYQAYKQKGMKEGSTVEVKNTWFSKKNWETLLQYYTNDLSLTTHYHNFGKSFPVWWQYVYGKQLDRQGELYFYAQHQLLNRYNMERLSHNMPTVREVQWDKRYVKYGFNPQTIYRNGEEFPVRYDDMEIKDVHDKKYGKILVRDVQDYERRIRSAIDKQFVLKGEYQVQSLNNTEGVNVLGQIIYGAHENQEAHHYYGKLNTYSHALLGRIVDPEGKYNMAPSVLEQDVAVRDPLYYNLKKQYDQMFQKHKYLLRPYTKEEIEMNGVTIEDVQVSELKTYMEPYEITLSNIFDETYKGEQEQEQPMKAKVERLTHKPFQYQIQVNSQQEFNAVVRIFLAPKKNAFGQKYSAQEQAWKAMELDTFITKIQTGKNTLLRKSAESTVTINDYTNMFDLKNKVKDALQGQGEFMFDKDYRHCGFPAHLLLPRGKVEGQEYALFVYISNYDQEKVSDAQFSLKQGVSSICGTMKGKYPLSKPLGYPLDRAIPEEHVFKTTKNFFYKNVVIYHHQQQHHEEFNTKFIHH</sequence>
<dbReference type="InterPro" id="IPR005204">
    <property type="entry name" value="Hemocyanin_N"/>
</dbReference>
<evidence type="ECO:0000259" key="5">
    <source>
        <dbReference type="Pfam" id="PF03723"/>
    </source>
</evidence>
<accession>A0A4D6GKR3</accession>
<proteinExistence type="evidence at transcript level"/>
<keyword evidence="2" id="KW-0732">Signal</keyword>
<dbReference type="Gene3D" id="1.10.1280.10">
    <property type="entry name" value="Di-copper center containing domain from catechol oxidase"/>
    <property type="match status" value="1"/>
</dbReference>
<dbReference type="GO" id="GO:0005615">
    <property type="term" value="C:extracellular space"/>
    <property type="evidence" value="ECO:0007669"/>
    <property type="project" value="UniProtKB-ARBA"/>
</dbReference>
<dbReference type="InterPro" id="IPR008922">
    <property type="entry name" value="Di-copper_centre_dom_sf"/>
</dbReference>
<dbReference type="InterPro" id="IPR000896">
    <property type="entry name" value="Hemocyanin/hexamerin_mid_dom"/>
</dbReference>
<dbReference type="InterPro" id="IPR036697">
    <property type="entry name" value="Hemocyanin_N_sf"/>
</dbReference>
<dbReference type="InterPro" id="IPR014756">
    <property type="entry name" value="Ig_E-set"/>
</dbReference>
<evidence type="ECO:0000256" key="1">
    <source>
        <dbReference type="ARBA" id="ARBA00022761"/>
    </source>
</evidence>
<dbReference type="PANTHER" id="PTHR11511:SF5">
    <property type="entry name" value="FAT-BODY PROTEIN 1-RELATED"/>
    <property type="match status" value="1"/>
</dbReference>
<feature type="signal peptide" evidence="2">
    <location>
        <begin position="1"/>
        <end position="16"/>
    </location>
</feature>
<dbReference type="Gene3D" id="2.60.40.1520">
    <property type="entry name" value="Hemocyanin, C-terminal domain"/>
    <property type="match status" value="1"/>
</dbReference>
<dbReference type="SUPFAM" id="SSF81296">
    <property type="entry name" value="E set domains"/>
    <property type="match status" value="1"/>
</dbReference>
<evidence type="ECO:0000259" key="3">
    <source>
        <dbReference type="Pfam" id="PF00372"/>
    </source>
</evidence>
<name>A0A4D6GKR3_9HEXA</name>
<dbReference type="GO" id="GO:0045735">
    <property type="term" value="F:nutrient reservoir activity"/>
    <property type="evidence" value="ECO:0007669"/>
    <property type="project" value="UniProtKB-KW"/>
</dbReference>
<dbReference type="SUPFAM" id="SSF48050">
    <property type="entry name" value="Hemocyanin, N-terminal domain"/>
    <property type="match status" value="1"/>
</dbReference>
<evidence type="ECO:0000259" key="4">
    <source>
        <dbReference type="Pfam" id="PF03722"/>
    </source>
</evidence>
<dbReference type="Pfam" id="PF00372">
    <property type="entry name" value="Hemocyanin_M"/>
    <property type="match status" value="1"/>
</dbReference>
<reference evidence="6" key="1">
    <citation type="journal article" date="2019" name="Insect Mol. Biol.">
        <title>Developmental Expression and Evolution of Hexamerin and Hemocyanin from Folsomia candida (Collembola).</title>
        <authorList>
            <person name="Liang Y."/>
            <person name="Xie W."/>
            <person name="Luan Y.X."/>
        </authorList>
    </citation>
    <scope>NUCLEOTIDE SEQUENCE</scope>
</reference>
<dbReference type="PANTHER" id="PTHR11511">
    <property type="entry name" value="LARVAL STORAGE PROTEIN/PHENOLOXIDASE"/>
    <property type="match status" value="1"/>
</dbReference>
<feature type="chain" id="PRO_5020038087" evidence="2">
    <location>
        <begin position="17"/>
        <end position="690"/>
    </location>
</feature>
<dbReference type="InterPro" id="IPR005203">
    <property type="entry name" value="Hemocyanin_C"/>
</dbReference>
<gene>
    <name evidence="6" type="primary">Hx2</name>
</gene>
<evidence type="ECO:0000256" key="2">
    <source>
        <dbReference type="SAM" id="SignalP"/>
    </source>
</evidence>
<evidence type="ECO:0000313" key="6">
    <source>
        <dbReference type="EMBL" id="QCC26458.1"/>
    </source>
</evidence>
<dbReference type="SUPFAM" id="SSF48056">
    <property type="entry name" value="Di-copper centre-containing domain"/>
    <property type="match status" value="1"/>
</dbReference>
<dbReference type="Pfam" id="PF03722">
    <property type="entry name" value="Hemocyanin_N"/>
    <property type="match status" value="1"/>
</dbReference>